<dbReference type="Proteomes" id="UP000264820">
    <property type="component" value="Unplaced"/>
</dbReference>
<dbReference type="SUPFAM" id="SSF49265">
    <property type="entry name" value="Fibronectin type III"/>
    <property type="match status" value="4"/>
</dbReference>
<protein>
    <submittedName>
        <fullName evidence="3">Fibronectin type III domain-containing protein 7-like</fullName>
    </submittedName>
</protein>
<accession>A0A3Q2YIH2</accession>
<dbReference type="InterPro" id="IPR036116">
    <property type="entry name" value="FN3_sf"/>
</dbReference>
<keyword evidence="1" id="KW-0732">Signal</keyword>
<dbReference type="GeneTree" id="ENSGT00390000004674"/>
<dbReference type="Pfam" id="PF00041">
    <property type="entry name" value="fn3"/>
    <property type="match status" value="1"/>
</dbReference>
<feature type="domain" description="Fibronectin type-III" evidence="2">
    <location>
        <begin position="33"/>
        <end position="125"/>
    </location>
</feature>
<dbReference type="PANTHER" id="PTHR47135:SF1">
    <property type="entry name" value="FIBRONECTIN TYPE III DOMAIN-CONTAINING PROTEIN 7"/>
    <property type="match status" value="1"/>
</dbReference>
<reference evidence="3" key="2">
    <citation type="submission" date="2025-09" db="UniProtKB">
        <authorList>
            <consortium name="Ensembl"/>
        </authorList>
    </citation>
    <scope>IDENTIFICATION</scope>
</reference>
<dbReference type="Ensembl" id="ENSHCOT00000014075.1">
    <property type="protein sequence ID" value="ENSHCOP00000017328.1"/>
    <property type="gene ID" value="ENSHCOG00000001039.1"/>
</dbReference>
<feature type="chain" id="PRO_5018690155" evidence="1">
    <location>
        <begin position="27"/>
        <end position="733"/>
    </location>
</feature>
<keyword evidence="4" id="KW-1185">Reference proteome</keyword>
<evidence type="ECO:0000256" key="1">
    <source>
        <dbReference type="SAM" id="SignalP"/>
    </source>
</evidence>
<dbReference type="PROSITE" id="PS50853">
    <property type="entry name" value="FN3"/>
    <property type="match status" value="2"/>
</dbReference>
<sequence>MSNWPSRGLMSTKCVFLLGFCLDIHSLSVYILAPDVPCIVQAYSKHSDSITVVFTEVAGATGYTLRAMFQSSDFFSETTVNSSPATVVGLQPYTNYKLSIMSINSGGRSQASHAINALTVVMAPELNTSSPDDGTILVSWSPVDNAVLYVLCIIQQGSSTRLKVNTTDHTMTFGDLEAGTTYCIKGEAWDSEGRAGDDLTVCQITRPASPDLVHVQVTLGGALGITVYWMSVKGAEDYLALTTNGQNCTNAARNHCYISPVGCGQNHSVSVTAFNSAGPSLPSPPANYITCGSNSAMHTETQADNCSVLWDEVPVVDFYMAFIKRDDGTEKSCNTTGTSCHFLCGCGYTYLTSVFPFNQAGSSPFAHVQNYTTTPCCPEDVALKSVSTETLEITWSPVKGSELYQTTAKQVDQVIRCNDTAPVCALSDLRCNTVYSVVVSPCSELRGCNGTCPQHTHETAPCSPEILNMTQINQSSYRVLFTTPNAQNTDYTITATGRYDTHTCSGRNMSCELTQLPCGSTYEVTAVATTSGGRSLPGYSSILETGPCCPASMNITQVTQSMTNVTWSAGRGARSYIATLTSSHGHAKCHTVDSQCLMGCISCGTNYSVNLEAISSTGRTSQCKYRGFSSSACCPTNIKLYRWANNSLRVYWRSSWTPQIQEHTVELYGTAANYTCLAAANSKHCDIQEESCGDVYTVVAAPIGPTFSKFYLTGFRITCHLSPVISRGRRSLK</sequence>
<evidence type="ECO:0000259" key="2">
    <source>
        <dbReference type="PROSITE" id="PS50853"/>
    </source>
</evidence>
<name>A0A3Q2YIH2_HIPCM</name>
<evidence type="ECO:0000313" key="4">
    <source>
        <dbReference type="Proteomes" id="UP000264820"/>
    </source>
</evidence>
<organism evidence="3 4">
    <name type="scientific">Hippocampus comes</name>
    <name type="common">Tiger tail seahorse</name>
    <dbReference type="NCBI Taxonomy" id="109280"/>
    <lineage>
        <taxon>Eukaryota</taxon>
        <taxon>Metazoa</taxon>
        <taxon>Chordata</taxon>
        <taxon>Craniata</taxon>
        <taxon>Vertebrata</taxon>
        <taxon>Euteleostomi</taxon>
        <taxon>Actinopterygii</taxon>
        <taxon>Neopterygii</taxon>
        <taxon>Teleostei</taxon>
        <taxon>Neoteleostei</taxon>
        <taxon>Acanthomorphata</taxon>
        <taxon>Syngnathiaria</taxon>
        <taxon>Syngnathiformes</taxon>
        <taxon>Syngnathoidei</taxon>
        <taxon>Syngnathidae</taxon>
        <taxon>Hippocampus</taxon>
    </lineage>
</organism>
<dbReference type="InterPro" id="IPR003961">
    <property type="entry name" value="FN3_dom"/>
</dbReference>
<proteinExistence type="predicted"/>
<evidence type="ECO:0000313" key="3">
    <source>
        <dbReference type="Ensembl" id="ENSHCOP00000017328.1"/>
    </source>
</evidence>
<feature type="signal peptide" evidence="1">
    <location>
        <begin position="1"/>
        <end position="26"/>
    </location>
</feature>
<dbReference type="Gene3D" id="2.60.40.10">
    <property type="entry name" value="Immunoglobulins"/>
    <property type="match status" value="4"/>
</dbReference>
<reference evidence="3" key="1">
    <citation type="submission" date="2025-08" db="UniProtKB">
        <authorList>
            <consortium name="Ensembl"/>
        </authorList>
    </citation>
    <scope>IDENTIFICATION</scope>
</reference>
<feature type="domain" description="Fibronectin type-III" evidence="2">
    <location>
        <begin position="463"/>
        <end position="548"/>
    </location>
</feature>
<dbReference type="AlphaFoldDB" id="A0A3Q2YIH2"/>
<dbReference type="InterPro" id="IPR013783">
    <property type="entry name" value="Ig-like_fold"/>
</dbReference>
<dbReference type="SMART" id="SM00060">
    <property type="entry name" value="FN3"/>
    <property type="match status" value="5"/>
</dbReference>
<dbReference type="PANTHER" id="PTHR47135">
    <property type="entry name" value="FIBRONECTIN TYPE III DOMAIN-CONTAINING PROTEIN 7"/>
    <property type="match status" value="1"/>
</dbReference>
<dbReference type="OMA" id="GFNVVEC"/>
<dbReference type="CDD" id="cd00063">
    <property type="entry name" value="FN3"/>
    <property type="match status" value="3"/>
</dbReference>